<dbReference type="InterPro" id="IPR007811">
    <property type="entry name" value="RPC4"/>
</dbReference>
<feature type="compositionally biased region" description="Gly residues" evidence="5">
    <location>
        <begin position="192"/>
        <end position="221"/>
    </location>
</feature>
<dbReference type="GO" id="GO:0042797">
    <property type="term" value="P:tRNA transcription by RNA polymerase III"/>
    <property type="evidence" value="ECO:0007669"/>
    <property type="project" value="TreeGrafter"/>
</dbReference>
<evidence type="ECO:0000256" key="3">
    <source>
        <dbReference type="ARBA" id="ARBA00023163"/>
    </source>
</evidence>
<feature type="compositionally biased region" description="Basic residues" evidence="5">
    <location>
        <begin position="1"/>
        <end position="13"/>
    </location>
</feature>
<keyword evidence="3" id="KW-0804">Transcription</keyword>
<comment type="subcellular location">
    <subcellularLocation>
        <location evidence="1">Nucleus</location>
    </subcellularLocation>
</comment>
<feature type="region of interest" description="Disordered" evidence="5">
    <location>
        <begin position="458"/>
        <end position="487"/>
    </location>
</feature>
<organism evidence="6 7">
    <name type="scientific">Phaeomoniella chlamydospora</name>
    <name type="common">Phaeoacremonium chlamydosporum</name>
    <dbReference type="NCBI Taxonomy" id="158046"/>
    <lineage>
        <taxon>Eukaryota</taxon>
        <taxon>Fungi</taxon>
        <taxon>Dikarya</taxon>
        <taxon>Ascomycota</taxon>
        <taxon>Pezizomycotina</taxon>
        <taxon>Eurotiomycetes</taxon>
        <taxon>Chaetothyriomycetidae</taxon>
        <taxon>Phaeomoniellales</taxon>
        <taxon>Phaeomoniellaceae</taxon>
        <taxon>Phaeomoniella</taxon>
    </lineage>
</organism>
<dbReference type="Pfam" id="PF05132">
    <property type="entry name" value="RNA_pol_Rpc4"/>
    <property type="match status" value="1"/>
</dbReference>
<keyword evidence="2 6" id="KW-0240">DNA-directed RNA polymerase</keyword>
<feature type="region of interest" description="Disordered" evidence="5">
    <location>
        <begin position="1"/>
        <end position="283"/>
    </location>
</feature>
<evidence type="ECO:0000313" key="7">
    <source>
        <dbReference type="Proteomes" id="UP000053317"/>
    </source>
</evidence>
<protein>
    <submittedName>
        <fullName evidence="6">Putative dna-directed rna polymerase iii</fullName>
    </submittedName>
</protein>
<feature type="compositionally biased region" description="Basic and acidic residues" evidence="5">
    <location>
        <begin position="110"/>
        <end position="133"/>
    </location>
</feature>
<keyword evidence="7" id="KW-1185">Reference proteome</keyword>
<dbReference type="PANTHER" id="PTHR13408">
    <property type="entry name" value="DNA-DIRECTED RNA POLYMERASE III"/>
    <property type="match status" value="1"/>
</dbReference>
<dbReference type="EMBL" id="LCWF01000182">
    <property type="protein sequence ID" value="KKY15598.1"/>
    <property type="molecule type" value="Genomic_DNA"/>
</dbReference>
<feature type="compositionally biased region" description="Basic and acidic residues" evidence="5">
    <location>
        <begin position="471"/>
        <end position="482"/>
    </location>
</feature>
<gene>
    <name evidence="6" type="ORF">UCRPC4_g06230</name>
</gene>
<dbReference type="Proteomes" id="UP000053317">
    <property type="component" value="Unassembled WGS sequence"/>
</dbReference>
<keyword evidence="4" id="KW-0539">Nucleus</keyword>
<dbReference type="GO" id="GO:0005666">
    <property type="term" value="C:RNA polymerase III complex"/>
    <property type="evidence" value="ECO:0007669"/>
    <property type="project" value="InterPro"/>
</dbReference>
<evidence type="ECO:0000256" key="2">
    <source>
        <dbReference type="ARBA" id="ARBA00022478"/>
    </source>
</evidence>
<dbReference type="PANTHER" id="PTHR13408:SF0">
    <property type="entry name" value="DNA-DIRECTED RNA POLYMERASE III SUBUNIT RPC4"/>
    <property type="match status" value="1"/>
</dbReference>
<feature type="compositionally biased region" description="Polar residues" evidence="5">
    <location>
        <begin position="35"/>
        <end position="95"/>
    </location>
</feature>
<feature type="region of interest" description="Disordered" evidence="5">
    <location>
        <begin position="329"/>
        <end position="370"/>
    </location>
</feature>
<sequence length="589" mass="63758">MPPRLAPRRQVGRRVKEEPTDEAPSNVPEDPGIAQESTSGPLKTDNESGSQDLTSIENLAEQTTGLEENPSSSVGGVDNTTPQQQSTTLQAQTRGAQPAKRFQTRAGIVRKSEADRRRLEQEEEQRRQRRLNEATRGQRGSRRARGDRGAIRGRGGAAAPKGGEAVGTSWAFERASETPRPSFGGERVVSGASGGDSGQASGSTGGTYVGSGSTSGRGRAGAGASKAAADNDFEEEEEDVERTDIDHINLSSDEEDEDAIPAKGRKRHTPQEGGLRPIRLEKHEHVKRAVGIEATKLKAEQNIKQEANEKSEVLRKAAEITVAEAEDTMQLDHLATQSATPKKEVEMKAPLSPEERRIKQERRRRTSSKDHRLLHETVEEQQERIRYENDLRKISRALGGLGEDAIDDVDEEDFTTALGNGSARGRDGKLYLIQLPPMTPVLRAPGEAIDEAQDGGAVKDTTMTTTSGRDAGTEPKIKKEAGTEAAETPPSIMNKQILTAGDDRLPGGFVGKLNVHQSGKVTLDWGGTSMVVNWGTEVDFLQDAVLAVPSPGVPDVSDKRESKDPGMAYSLAPVRNKLVVTPDWQKIYE</sequence>
<proteinExistence type="predicted"/>
<feature type="compositionally biased region" description="Basic and acidic residues" evidence="5">
    <location>
        <begin position="341"/>
        <end position="358"/>
    </location>
</feature>
<evidence type="ECO:0000313" key="6">
    <source>
        <dbReference type="EMBL" id="KKY15598.1"/>
    </source>
</evidence>
<comment type="caution">
    <text evidence="6">The sequence shown here is derived from an EMBL/GenBank/DDBJ whole genome shotgun (WGS) entry which is preliminary data.</text>
</comment>
<evidence type="ECO:0000256" key="4">
    <source>
        <dbReference type="ARBA" id="ARBA00023242"/>
    </source>
</evidence>
<evidence type="ECO:0000256" key="1">
    <source>
        <dbReference type="ARBA" id="ARBA00004123"/>
    </source>
</evidence>
<dbReference type="OrthoDB" id="5836119at2759"/>
<dbReference type="GO" id="GO:0003677">
    <property type="term" value="F:DNA binding"/>
    <property type="evidence" value="ECO:0007669"/>
    <property type="project" value="InterPro"/>
</dbReference>
<dbReference type="AlphaFoldDB" id="A0A0G2FUM2"/>
<name>A0A0G2FUM2_PHACM</name>
<reference evidence="6 7" key="1">
    <citation type="submission" date="2015-05" db="EMBL/GenBank/DDBJ databases">
        <title>Distinctive expansion of gene families associated with plant cell wall degradation and secondary metabolism in the genomes of grapevine trunk pathogens.</title>
        <authorList>
            <person name="Lawrence D.P."/>
            <person name="Travadon R."/>
            <person name="Rolshausen P.E."/>
            <person name="Baumgartner K."/>
        </authorList>
    </citation>
    <scope>NUCLEOTIDE SEQUENCE [LARGE SCALE GENOMIC DNA]</scope>
    <source>
        <strain evidence="6">UCRPC4</strain>
    </source>
</reference>
<accession>A0A0G2FUM2</accession>
<feature type="compositionally biased region" description="Low complexity" evidence="5">
    <location>
        <begin position="157"/>
        <end position="167"/>
    </location>
</feature>
<feature type="compositionally biased region" description="Acidic residues" evidence="5">
    <location>
        <begin position="231"/>
        <end position="241"/>
    </location>
</feature>
<reference evidence="6 7" key="2">
    <citation type="submission" date="2015-05" db="EMBL/GenBank/DDBJ databases">
        <authorList>
            <person name="Morales-Cruz A."/>
            <person name="Amrine K.C."/>
            <person name="Cantu D."/>
        </authorList>
    </citation>
    <scope>NUCLEOTIDE SEQUENCE [LARGE SCALE GENOMIC DNA]</scope>
    <source>
        <strain evidence="6">UCRPC4</strain>
    </source>
</reference>
<evidence type="ECO:0000256" key="5">
    <source>
        <dbReference type="SAM" id="MobiDB-lite"/>
    </source>
</evidence>